<protein>
    <submittedName>
        <fullName evidence="4">Uncharacterized protein</fullName>
    </submittedName>
</protein>
<keyword evidence="5" id="KW-1185">Reference proteome</keyword>
<keyword evidence="1" id="KW-0175">Coiled coil</keyword>
<sequence>MKKRVVALLIALVFGLSIISPVFAQENTSSTGSTNTQTVASATYDTTAGAAYQTTTNTTYSTTYEQTYNPGSSTTTTSTSSTTYSSTYSTTSQEVIPPISNDNITLKEAEKLTKEQKKNIISLIAKINQLKLKFNKTNAEVNYLRAKINNYIAAAKRYDRNFFDRELQRIINETNRLIEQLQKNLKNKKLLPSQISEYQKQLTQKLNELQVYQETYKNEKEEAVNQTVYQVKLLVDQIQPVVKDKVYQIEQINAQIKVALKDYEQAKKEKNYNKIIASLNTLIALYQQKVDRITEIKNLYSDILKKIENIIKESLKIKLPAPNKNIQKEQEKIKNNNNNTNIKIHPKIPVPRKGKKIIAD</sequence>
<accession>A0ABY7BQE3</accession>
<evidence type="ECO:0000256" key="3">
    <source>
        <dbReference type="SAM" id="SignalP"/>
    </source>
</evidence>
<evidence type="ECO:0000256" key="1">
    <source>
        <dbReference type="SAM" id="Coils"/>
    </source>
</evidence>
<evidence type="ECO:0000313" key="4">
    <source>
        <dbReference type="EMBL" id="WAM34522.1"/>
    </source>
</evidence>
<proteinExistence type="predicted"/>
<evidence type="ECO:0000256" key="2">
    <source>
        <dbReference type="SAM" id="MobiDB-lite"/>
    </source>
</evidence>
<feature type="region of interest" description="Disordered" evidence="2">
    <location>
        <begin position="62"/>
        <end position="84"/>
    </location>
</feature>
<feature type="chain" id="PRO_5045976003" evidence="3">
    <location>
        <begin position="25"/>
        <end position="360"/>
    </location>
</feature>
<feature type="coiled-coil region" evidence="1">
    <location>
        <begin position="164"/>
        <end position="269"/>
    </location>
</feature>
<name>A0ABY7BQE3_9FIRM</name>
<feature type="signal peptide" evidence="3">
    <location>
        <begin position="1"/>
        <end position="24"/>
    </location>
</feature>
<dbReference type="Proteomes" id="UP001164909">
    <property type="component" value="Chromosome"/>
</dbReference>
<dbReference type="EMBL" id="CP113865">
    <property type="protein sequence ID" value="WAM34522.1"/>
    <property type="molecule type" value="Genomic_DNA"/>
</dbReference>
<evidence type="ECO:0000313" key="5">
    <source>
        <dbReference type="Proteomes" id="UP001164909"/>
    </source>
</evidence>
<keyword evidence="3" id="KW-0732">Signal</keyword>
<dbReference type="RefSeq" id="WP_045169094.1">
    <property type="nucleotide sequence ID" value="NZ_CP113865.1"/>
</dbReference>
<gene>
    <name evidence="4" type="ORF">OTK00_000730</name>
</gene>
<reference evidence="4" key="1">
    <citation type="submission" date="2022-12" db="EMBL/GenBank/DDBJ databases">
        <authorList>
            <person name="Bing R.G."/>
            <person name="Willard D.J."/>
            <person name="Manesh M.J.H."/>
            <person name="Laemthong T."/>
            <person name="Crosby J.R."/>
            <person name="Kelly R.M."/>
        </authorList>
    </citation>
    <scope>NUCLEOTIDE SEQUENCE</scope>
    <source>
        <strain evidence="4">DSM 8990</strain>
    </source>
</reference>
<organism evidence="4 5">
    <name type="scientific">Caldicellulosiruptor morganii</name>
    <dbReference type="NCBI Taxonomy" id="1387555"/>
    <lineage>
        <taxon>Bacteria</taxon>
        <taxon>Bacillati</taxon>
        <taxon>Bacillota</taxon>
        <taxon>Bacillota incertae sedis</taxon>
        <taxon>Caldicellulosiruptorales</taxon>
        <taxon>Caldicellulosiruptoraceae</taxon>
        <taxon>Caldicellulosiruptor</taxon>
    </lineage>
</organism>